<name>A0AAW1RN90_9CHLO</name>
<feature type="region of interest" description="Disordered" evidence="2">
    <location>
        <begin position="115"/>
        <end position="168"/>
    </location>
</feature>
<dbReference type="InterPro" id="IPR007759">
    <property type="entry name" value="Asxl_HARE-HTH"/>
</dbReference>
<dbReference type="PROSITE" id="PS51913">
    <property type="entry name" value="HTH_HARE"/>
    <property type="match status" value="1"/>
</dbReference>
<feature type="domain" description="HTH HARE-type" evidence="3">
    <location>
        <begin position="11"/>
        <end position="84"/>
    </location>
</feature>
<gene>
    <name evidence="4" type="ORF">WJX81_002117</name>
</gene>
<sequence>MGGRWDAEAGGIYKSAAVEVLRAERRLMSTSEIARAALKRGLILCRGKTPGATMASALYSDVKRKEGASAFIRPHEGLFGLREWLPCRTASKGMNAQGVAQRPVNAQRCAAHGQTNLQGRAPSDECSASADPSAGSRSSGRSPERSGLGSGKPLLCPGPGRGAHTAAPGGQLTPFAWLRSKACSSTEPPAAAAEVAAHERAGSASIMLLLSAAQELQSSSDPSTKAAAGGGLSGTPSGNQAALPDAAINSQGSGPYREDSAEALKAGPATRACCPAGSEVAGAPASPTHTGDSGSAAGPAVCAAAAQRLCALERSVRSLEQRLGTAHPQVGKAWLLLSRTFQARGAPVLLAKAEAALQCAFHVRASCHAPSLGAKPPACELLQAATASSFLYLIKRKRTRVHCNNCRSLRDRQTAAQLDPALQAVLTHSCRERYTLGQRLQAPPGLEGDVPDDDACVTSMELDSQGELLATTKVLRNTTHLSIIRFGLLREASASGARNGRPGRPVSPELVVASSKRRAEALRWNPGDENWVATASATDRTVHLCDLQYYQGTATCTLAAPADGAMGSRAVGFSDMAFLGGGPHLLAAAGRGGQVFFWDRRMRRLPVTFAAAARASGQLTSLQAVPDGRVVYAGTEAGEVLAWDIRGGAGVLGAQRQPQLAAVGLRAALGRLPRLAAETTVPTAAVDSLALDPRDPGRVAFHLSSGWSGALDMARERITHAHCPPVPAWMHTGDPSPDAPLGSETLHRWRRRGSWAAALGPFCVGAAERCGIYLLDFASAASPCAVGCERDEDSRRWPYGTPSAAQIATETPVVSAACHPHTGDAVLAGRDGSLAVLTCPAQMQPS</sequence>
<evidence type="ECO:0000256" key="2">
    <source>
        <dbReference type="SAM" id="MobiDB-lite"/>
    </source>
</evidence>
<dbReference type="InterPro" id="IPR001680">
    <property type="entry name" value="WD40_rpt"/>
</dbReference>
<dbReference type="Pfam" id="PF05066">
    <property type="entry name" value="HARE-HTH"/>
    <property type="match status" value="1"/>
</dbReference>
<keyword evidence="1" id="KW-0804">Transcription</keyword>
<protein>
    <recommendedName>
        <fullName evidence="3">HTH HARE-type domain-containing protein</fullName>
    </recommendedName>
</protein>
<proteinExistence type="predicted"/>
<dbReference type="AlphaFoldDB" id="A0AAW1RN90"/>
<feature type="region of interest" description="Disordered" evidence="2">
    <location>
        <begin position="220"/>
        <end position="262"/>
    </location>
</feature>
<evidence type="ECO:0000256" key="1">
    <source>
        <dbReference type="ARBA" id="ARBA00023163"/>
    </source>
</evidence>
<evidence type="ECO:0000313" key="4">
    <source>
        <dbReference type="EMBL" id="KAK9834831.1"/>
    </source>
</evidence>
<dbReference type="SUPFAM" id="SSF101908">
    <property type="entry name" value="Putative isomerase YbhE"/>
    <property type="match status" value="1"/>
</dbReference>
<feature type="region of interest" description="Disordered" evidence="2">
    <location>
        <begin position="278"/>
        <end position="297"/>
    </location>
</feature>
<organism evidence="4 5">
    <name type="scientific">Elliptochloris bilobata</name>
    <dbReference type="NCBI Taxonomy" id="381761"/>
    <lineage>
        <taxon>Eukaryota</taxon>
        <taxon>Viridiplantae</taxon>
        <taxon>Chlorophyta</taxon>
        <taxon>core chlorophytes</taxon>
        <taxon>Trebouxiophyceae</taxon>
        <taxon>Trebouxiophyceae incertae sedis</taxon>
        <taxon>Elliptochloris clade</taxon>
        <taxon>Elliptochloris</taxon>
    </lineage>
</organism>
<dbReference type="EMBL" id="JALJOU010000031">
    <property type="protein sequence ID" value="KAK9834831.1"/>
    <property type="molecule type" value="Genomic_DNA"/>
</dbReference>
<dbReference type="Gene3D" id="2.130.10.10">
    <property type="entry name" value="YVTN repeat-like/Quinoprotein amine dehydrogenase"/>
    <property type="match status" value="1"/>
</dbReference>
<reference evidence="4 5" key="1">
    <citation type="journal article" date="2024" name="Nat. Commun.">
        <title>Phylogenomics reveals the evolutionary origins of lichenization in chlorophyte algae.</title>
        <authorList>
            <person name="Puginier C."/>
            <person name="Libourel C."/>
            <person name="Otte J."/>
            <person name="Skaloud P."/>
            <person name="Haon M."/>
            <person name="Grisel S."/>
            <person name="Petersen M."/>
            <person name="Berrin J.G."/>
            <person name="Delaux P.M."/>
            <person name="Dal Grande F."/>
            <person name="Keller J."/>
        </authorList>
    </citation>
    <scope>NUCLEOTIDE SEQUENCE [LARGE SCALE GENOMIC DNA]</scope>
    <source>
        <strain evidence="4 5">SAG 245.80</strain>
    </source>
</reference>
<dbReference type="Proteomes" id="UP001445335">
    <property type="component" value="Unassembled WGS sequence"/>
</dbReference>
<accession>A0AAW1RN90</accession>
<feature type="compositionally biased region" description="Low complexity" evidence="2">
    <location>
        <begin position="127"/>
        <end position="147"/>
    </location>
</feature>
<keyword evidence="5" id="KW-1185">Reference proteome</keyword>
<comment type="caution">
    <text evidence="4">The sequence shown here is derived from an EMBL/GenBank/DDBJ whole genome shotgun (WGS) entry which is preliminary data.</text>
</comment>
<evidence type="ECO:0000313" key="5">
    <source>
        <dbReference type="Proteomes" id="UP001445335"/>
    </source>
</evidence>
<dbReference type="GO" id="GO:0006355">
    <property type="term" value="P:regulation of DNA-templated transcription"/>
    <property type="evidence" value="ECO:0007669"/>
    <property type="project" value="InterPro"/>
</dbReference>
<dbReference type="InterPro" id="IPR015943">
    <property type="entry name" value="WD40/YVTN_repeat-like_dom_sf"/>
</dbReference>
<dbReference type="SMART" id="SM00320">
    <property type="entry name" value="WD40"/>
    <property type="match status" value="3"/>
</dbReference>
<evidence type="ECO:0000259" key="3">
    <source>
        <dbReference type="PROSITE" id="PS51913"/>
    </source>
</evidence>